<keyword evidence="2" id="KW-1185">Reference proteome</keyword>
<name>A0ACD3A532_9AGAR</name>
<dbReference type="EMBL" id="ML208749">
    <property type="protein sequence ID" value="TFK60641.1"/>
    <property type="molecule type" value="Genomic_DNA"/>
</dbReference>
<protein>
    <submittedName>
        <fullName evidence="1">Uncharacterized protein</fullName>
    </submittedName>
</protein>
<reference evidence="1 2" key="1">
    <citation type="journal article" date="2019" name="Nat. Ecol. Evol.">
        <title>Megaphylogeny resolves global patterns of mushroom evolution.</title>
        <authorList>
            <person name="Varga T."/>
            <person name="Krizsan K."/>
            <person name="Foldi C."/>
            <person name="Dima B."/>
            <person name="Sanchez-Garcia M."/>
            <person name="Sanchez-Ramirez S."/>
            <person name="Szollosi G.J."/>
            <person name="Szarkandi J.G."/>
            <person name="Papp V."/>
            <person name="Albert L."/>
            <person name="Andreopoulos W."/>
            <person name="Angelini C."/>
            <person name="Antonin V."/>
            <person name="Barry K.W."/>
            <person name="Bougher N.L."/>
            <person name="Buchanan P."/>
            <person name="Buyck B."/>
            <person name="Bense V."/>
            <person name="Catcheside P."/>
            <person name="Chovatia M."/>
            <person name="Cooper J."/>
            <person name="Damon W."/>
            <person name="Desjardin D."/>
            <person name="Finy P."/>
            <person name="Geml J."/>
            <person name="Haridas S."/>
            <person name="Hughes K."/>
            <person name="Justo A."/>
            <person name="Karasinski D."/>
            <person name="Kautmanova I."/>
            <person name="Kiss B."/>
            <person name="Kocsube S."/>
            <person name="Kotiranta H."/>
            <person name="LaButti K.M."/>
            <person name="Lechner B.E."/>
            <person name="Liimatainen K."/>
            <person name="Lipzen A."/>
            <person name="Lukacs Z."/>
            <person name="Mihaltcheva S."/>
            <person name="Morgado L.N."/>
            <person name="Niskanen T."/>
            <person name="Noordeloos M.E."/>
            <person name="Ohm R.A."/>
            <person name="Ortiz-Santana B."/>
            <person name="Ovrebo C."/>
            <person name="Racz N."/>
            <person name="Riley R."/>
            <person name="Savchenko A."/>
            <person name="Shiryaev A."/>
            <person name="Soop K."/>
            <person name="Spirin V."/>
            <person name="Szebenyi C."/>
            <person name="Tomsovsky M."/>
            <person name="Tulloss R.E."/>
            <person name="Uehling J."/>
            <person name="Grigoriev I.V."/>
            <person name="Vagvolgyi C."/>
            <person name="Papp T."/>
            <person name="Martin F.M."/>
            <person name="Miettinen O."/>
            <person name="Hibbett D.S."/>
            <person name="Nagy L.G."/>
        </authorList>
    </citation>
    <scope>NUCLEOTIDE SEQUENCE [LARGE SCALE GENOMIC DNA]</scope>
    <source>
        <strain evidence="1 2">NL-1719</strain>
    </source>
</reference>
<gene>
    <name evidence="1" type="ORF">BDN72DRAFT_850355</name>
</gene>
<evidence type="ECO:0000313" key="2">
    <source>
        <dbReference type="Proteomes" id="UP000308600"/>
    </source>
</evidence>
<proteinExistence type="predicted"/>
<organism evidence="1 2">
    <name type="scientific">Pluteus cervinus</name>
    <dbReference type="NCBI Taxonomy" id="181527"/>
    <lineage>
        <taxon>Eukaryota</taxon>
        <taxon>Fungi</taxon>
        <taxon>Dikarya</taxon>
        <taxon>Basidiomycota</taxon>
        <taxon>Agaricomycotina</taxon>
        <taxon>Agaricomycetes</taxon>
        <taxon>Agaricomycetidae</taxon>
        <taxon>Agaricales</taxon>
        <taxon>Pluteineae</taxon>
        <taxon>Pluteaceae</taxon>
        <taxon>Pluteus</taxon>
    </lineage>
</organism>
<evidence type="ECO:0000313" key="1">
    <source>
        <dbReference type="EMBL" id="TFK60641.1"/>
    </source>
</evidence>
<dbReference type="Proteomes" id="UP000308600">
    <property type="component" value="Unassembled WGS sequence"/>
</dbReference>
<accession>A0ACD3A532</accession>
<sequence length="439" mass="50184">MISPVLIGVLFISVSFILFHIYSIAFGFKFKSKASKFFSEHSFRIHSIHLFPFSLGGLSYTCPEFSVSTARVSLLLNFLPGLKKSPEDDETGLVTFIAEDYEYKDNKCHVSILLVRSNIFLSLFPSWNFFKVDIFHWTTSTSTPPKSGTAATDKPSPLLNIKVLLEEFRVRVYSTKDPGTPPWIEMLRNNLLETILEGDHLRWEGWKLDCGVRTWTRGGKKPIRIGELQNDDEVDSASSAPASSGSSRNEEGESDNGDKGPRKQDDVRITGYAKQWHIFNKGNQRMYTFGRLDAQLRRGWMDDVGTYVMVAKESRWTKAPRLLDHEEASLRLSWVQRLGRSISTFRHAVREIWDHPDSVLDLYIPRLDVTFDEFRLRDADLVPRLEGFVKRRLYDGSLLQEFVSQAGWDAIWYLCALEEDMTDGSTGEGRVIDVESNLS</sequence>